<keyword evidence="2" id="KW-1185">Reference proteome</keyword>
<dbReference type="VEuPathDB" id="FungiDB:VP01_14084g1"/>
<gene>
    <name evidence="1" type="ORF">VP01_14084g1</name>
</gene>
<evidence type="ECO:0000313" key="1">
    <source>
        <dbReference type="EMBL" id="KNZ61383.1"/>
    </source>
</evidence>
<accession>A0A0L6VKV4</accession>
<dbReference type="AlphaFoldDB" id="A0A0L6VKV4"/>
<dbReference type="EMBL" id="LAVV01004537">
    <property type="protein sequence ID" value="KNZ61383.1"/>
    <property type="molecule type" value="Genomic_DNA"/>
</dbReference>
<sequence length="100" mass="11778">MKKERGVKVKGQMSERKMNQCQPEPLCNCTSSCLYFKYQPQCNDLILQNKSFICWADQSWKKIIAIFKFYLFSTMDPSLKSQYQCLSQNLIDQTAYQNPN</sequence>
<comment type="caution">
    <text evidence="1">The sequence shown here is derived from an EMBL/GenBank/DDBJ whole genome shotgun (WGS) entry which is preliminary data.</text>
</comment>
<evidence type="ECO:0000313" key="2">
    <source>
        <dbReference type="Proteomes" id="UP000037035"/>
    </source>
</evidence>
<proteinExistence type="predicted"/>
<reference evidence="1 2" key="1">
    <citation type="submission" date="2015-08" db="EMBL/GenBank/DDBJ databases">
        <title>Next Generation Sequencing and Analysis of the Genome of Puccinia sorghi L Schw, the Causal Agent of Maize Common Rust.</title>
        <authorList>
            <person name="Rochi L."/>
            <person name="Burguener G."/>
            <person name="Darino M."/>
            <person name="Turjanski A."/>
            <person name="Kreff E."/>
            <person name="Dieguez M.J."/>
            <person name="Sacco F."/>
        </authorList>
    </citation>
    <scope>NUCLEOTIDE SEQUENCE [LARGE SCALE GENOMIC DNA]</scope>
    <source>
        <strain evidence="1 2">RO10H11247</strain>
    </source>
</reference>
<organism evidence="1 2">
    <name type="scientific">Puccinia sorghi</name>
    <dbReference type="NCBI Taxonomy" id="27349"/>
    <lineage>
        <taxon>Eukaryota</taxon>
        <taxon>Fungi</taxon>
        <taxon>Dikarya</taxon>
        <taxon>Basidiomycota</taxon>
        <taxon>Pucciniomycotina</taxon>
        <taxon>Pucciniomycetes</taxon>
        <taxon>Pucciniales</taxon>
        <taxon>Pucciniaceae</taxon>
        <taxon>Puccinia</taxon>
    </lineage>
</organism>
<feature type="non-terminal residue" evidence="1">
    <location>
        <position position="100"/>
    </location>
</feature>
<dbReference type="Proteomes" id="UP000037035">
    <property type="component" value="Unassembled WGS sequence"/>
</dbReference>
<protein>
    <submittedName>
        <fullName evidence="1">Uncharacterized protein</fullName>
    </submittedName>
</protein>
<name>A0A0L6VKV4_9BASI</name>